<dbReference type="InterPro" id="IPR050137">
    <property type="entry name" value="PyrR_bifunctional"/>
</dbReference>
<keyword evidence="2" id="KW-0328">Glycosyltransferase</keyword>
<feature type="domain" description="Phosphoribosyltransferase" evidence="1">
    <location>
        <begin position="14"/>
        <end position="145"/>
    </location>
</feature>
<dbReference type="RefSeq" id="WP_151692705.1">
    <property type="nucleotide sequence ID" value="NZ_BMGX01000002.1"/>
</dbReference>
<evidence type="ECO:0000313" key="3">
    <source>
        <dbReference type="Proteomes" id="UP000484164"/>
    </source>
</evidence>
<name>A0A6L3ZJL7_9FLAO</name>
<sequence length="167" mass="18691">MSTKRTIVMDEATIRRKIERIAWEVYERHIEEDVIYLVGITGTGYLLAEMLGASLRQINAPKTVLLELNMDKRNPLGEKSLLGEPKDLTNCSVVVVDDVLNSGSTLIYGVQHILEQEVKRCTTAVLIDRNHKRFPIKADVKGLSLSTSLQEHVEVDLTSTSPAAYLQ</sequence>
<dbReference type="InterPro" id="IPR029057">
    <property type="entry name" value="PRTase-like"/>
</dbReference>
<dbReference type="OrthoDB" id="664757at2"/>
<evidence type="ECO:0000313" key="2">
    <source>
        <dbReference type="EMBL" id="KAB2818017.1"/>
    </source>
</evidence>
<comment type="caution">
    <text evidence="2">The sequence shown here is derived from an EMBL/GenBank/DDBJ whole genome shotgun (WGS) entry which is preliminary data.</text>
</comment>
<dbReference type="EMBL" id="WBVQ01000001">
    <property type="protein sequence ID" value="KAB2818017.1"/>
    <property type="molecule type" value="Genomic_DNA"/>
</dbReference>
<dbReference type="Pfam" id="PF00156">
    <property type="entry name" value="Pribosyltran"/>
    <property type="match status" value="1"/>
</dbReference>
<dbReference type="Gene3D" id="3.40.50.2020">
    <property type="match status" value="1"/>
</dbReference>
<keyword evidence="3" id="KW-1185">Reference proteome</keyword>
<dbReference type="SUPFAM" id="SSF53271">
    <property type="entry name" value="PRTase-like"/>
    <property type="match status" value="1"/>
</dbReference>
<accession>A0A6L3ZJL7</accession>
<organism evidence="2 3">
    <name type="scientific">Phaeocystidibacter marisrubri</name>
    <dbReference type="NCBI Taxonomy" id="1577780"/>
    <lineage>
        <taxon>Bacteria</taxon>
        <taxon>Pseudomonadati</taxon>
        <taxon>Bacteroidota</taxon>
        <taxon>Flavobacteriia</taxon>
        <taxon>Flavobacteriales</taxon>
        <taxon>Phaeocystidibacteraceae</taxon>
        <taxon>Phaeocystidibacter</taxon>
    </lineage>
</organism>
<evidence type="ECO:0000259" key="1">
    <source>
        <dbReference type="Pfam" id="PF00156"/>
    </source>
</evidence>
<proteinExistence type="predicted"/>
<dbReference type="PANTHER" id="PTHR11608">
    <property type="entry name" value="BIFUNCTIONAL PROTEIN PYRR"/>
    <property type="match status" value="1"/>
</dbReference>
<dbReference type="Proteomes" id="UP000484164">
    <property type="component" value="Unassembled WGS sequence"/>
</dbReference>
<dbReference type="InterPro" id="IPR000836">
    <property type="entry name" value="PRTase_dom"/>
</dbReference>
<reference evidence="2 3" key="1">
    <citation type="submission" date="2019-10" db="EMBL/GenBank/DDBJ databases">
        <title>Genome sequence of Phaeocystidibacter marisrubri JCM30614 (type strain).</title>
        <authorList>
            <person name="Bowman J.P."/>
        </authorList>
    </citation>
    <scope>NUCLEOTIDE SEQUENCE [LARGE SCALE GENOMIC DNA]</scope>
    <source>
        <strain evidence="2 3">JCM 30614</strain>
    </source>
</reference>
<dbReference type="AlphaFoldDB" id="A0A6L3ZJL7"/>
<dbReference type="GO" id="GO:0016757">
    <property type="term" value="F:glycosyltransferase activity"/>
    <property type="evidence" value="ECO:0007669"/>
    <property type="project" value="UniProtKB-KW"/>
</dbReference>
<dbReference type="PANTHER" id="PTHR11608:SF0">
    <property type="entry name" value="BIFUNCTIONAL PROTEIN PYRR"/>
    <property type="match status" value="1"/>
</dbReference>
<gene>
    <name evidence="2" type="ORF">F8C82_06325</name>
</gene>
<dbReference type="CDD" id="cd06223">
    <property type="entry name" value="PRTases_typeI"/>
    <property type="match status" value="1"/>
</dbReference>
<protein>
    <submittedName>
        <fullName evidence="2">Phosphoribosyltransferase</fullName>
    </submittedName>
</protein>
<keyword evidence="2" id="KW-0808">Transferase</keyword>